<gene>
    <name evidence="3" type="ORF">ACFP56_19680</name>
</gene>
<evidence type="ECO:0000256" key="1">
    <source>
        <dbReference type="SAM" id="Phobius"/>
    </source>
</evidence>
<dbReference type="InterPro" id="IPR001478">
    <property type="entry name" value="PDZ"/>
</dbReference>
<dbReference type="Pfam" id="PF13180">
    <property type="entry name" value="PDZ_2"/>
    <property type="match status" value="1"/>
</dbReference>
<evidence type="ECO:0000313" key="4">
    <source>
        <dbReference type="Proteomes" id="UP001596233"/>
    </source>
</evidence>
<feature type="transmembrane region" description="Helical" evidence="1">
    <location>
        <begin position="57"/>
        <end position="76"/>
    </location>
</feature>
<evidence type="ECO:0000313" key="3">
    <source>
        <dbReference type="EMBL" id="MFC6334856.1"/>
    </source>
</evidence>
<dbReference type="InterPro" id="IPR036034">
    <property type="entry name" value="PDZ_sf"/>
</dbReference>
<dbReference type="RefSeq" id="WP_379237821.1">
    <property type="nucleotide sequence ID" value="NZ_JBHSTE010000008.1"/>
</dbReference>
<dbReference type="EMBL" id="JBHSTE010000008">
    <property type="protein sequence ID" value="MFC6334856.1"/>
    <property type="molecule type" value="Genomic_DNA"/>
</dbReference>
<protein>
    <submittedName>
        <fullName evidence="3">PDZ domain-containing protein</fullName>
    </submittedName>
</protein>
<feature type="transmembrane region" description="Helical" evidence="1">
    <location>
        <begin position="82"/>
        <end position="100"/>
    </location>
</feature>
<keyword evidence="1" id="KW-0812">Transmembrane</keyword>
<keyword evidence="4" id="KW-1185">Reference proteome</keyword>
<feature type="transmembrane region" description="Helical" evidence="1">
    <location>
        <begin position="145"/>
        <end position="163"/>
    </location>
</feature>
<dbReference type="Gene3D" id="2.30.42.10">
    <property type="match status" value="1"/>
</dbReference>
<dbReference type="SUPFAM" id="SSF50156">
    <property type="entry name" value="PDZ domain-like"/>
    <property type="match status" value="1"/>
</dbReference>
<keyword evidence="1" id="KW-1133">Transmembrane helix</keyword>
<evidence type="ECO:0000259" key="2">
    <source>
        <dbReference type="Pfam" id="PF13180"/>
    </source>
</evidence>
<feature type="transmembrane region" description="Helical" evidence="1">
    <location>
        <begin position="184"/>
        <end position="205"/>
    </location>
</feature>
<feature type="transmembrane region" description="Helical" evidence="1">
    <location>
        <begin position="6"/>
        <end position="37"/>
    </location>
</feature>
<organism evidence="3 4">
    <name type="scientific">Paenibacillus septentrionalis</name>
    <dbReference type="NCBI Taxonomy" id="429342"/>
    <lineage>
        <taxon>Bacteria</taxon>
        <taxon>Bacillati</taxon>
        <taxon>Bacillota</taxon>
        <taxon>Bacilli</taxon>
        <taxon>Bacillales</taxon>
        <taxon>Paenibacillaceae</taxon>
        <taxon>Paenibacillus</taxon>
    </lineage>
</organism>
<name>A0ABW1VBR1_9BACL</name>
<dbReference type="Proteomes" id="UP001596233">
    <property type="component" value="Unassembled WGS sequence"/>
</dbReference>
<comment type="caution">
    <text evidence="3">The sequence shown here is derived from an EMBL/GenBank/DDBJ whole genome shotgun (WGS) entry which is preliminary data.</text>
</comment>
<feature type="transmembrane region" description="Helical" evidence="1">
    <location>
        <begin position="261"/>
        <end position="277"/>
    </location>
</feature>
<feature type="domain" description="PDZ" evidence="2">
    <location>
        <begin position="313"/>
        <end position="359"/>
    </location>
</feature>
<feature type="transmembrane region" description="Helical" evidence="1">
    <location>
        <begin position="229"/>
        <end position="249"/>
    </location>
</feature>
<feature type="transmembrane region" description="Helical" evidence="1">
    <location>
        <begin position="107"/>
        <end position="125"/>
    </location>
</feature>
<proteinExistence type="predicted"/>
<accession>A0ABW1VBR1</accession>
<keyword evidence="1" id="KW-0472">Membrane</keyword>
<reference evidence="4" key="1">
    <citation type="journal article" date="2019" name="Int. J. Syst. Evol. Microbiol.">
        <title>The Global Catalogue of Microorganisms (GCM) 10K type strain sequencing project: providing services to taxonomists for standard genome sequencing and annotation.</title>
        <authorList>
            <consortium name="The Broad Institute Genomics Platform"/>
            <consortium name="The Broad Institute Genome Sequencing Center for Infectious Disease"/>
            <person name="Wu L."/>
            <person name="Ma J."/>
        </authorList>
    </citation>
    <scope>NUCLEOTIDE SEQUENCE [LARGE SCALE GENOMIC DNA]</scope>
    <source>
        <strain evidence="4">PCU 280</strain>
    </source>
</reference>
<sequence>MGNIELWLILIGKAILSLLIQPLFYASLLLLVIMYTYRTRMERAMFSVRLQPWLKRYAYAAAGGLLAALAVSIIAVLLGFTFTAATVWWLWGVSIILMLIRLRFVSIIYSASIVSVLNLAAHAIGPLELEQDLQRLYESLLALQPVNILVVASLLSIAQSLLVRWQGKHFISPIYMSGKRGKIIGGYVLQSYWAAPLLLFMPVAADEAGAVSFATNAVQPFFLTAGPEAWLLLACPLMLGVTGMTQSLGPASFIKRVSNQWLIYSILFLMISLGSWWVEPLIWVAAIGMLVSFELVHAINRWNESKRAPRYAPLDKGLRVLAIIDHSPAVHMGIEAGDTVMKANGVPVNTLDELYAAMSTNPAFCKLELLNVEGELKFAQRARFADEHHQLGIIMAPDGLAKHFENYREPSLLALFGQGKLRRKLTRTSATIETTGTSNTL</sequence>